<accession>A0A1Y3GI47</accession>
<dbReference type="SUPFAM" id="SSF57821">
    <property type="entry name" value="Hypothetical protein MTH1184"/>
    <property type="match status" value="1"/>
</dbReference>
<dbReference type="Proteomes" id="UP000195137">
    <property type="component" value="Unassembled WGS sequence"/>
</dbReference>
<dbReference type="RefSeq" id="WP_086637119.1">
    <property type="nucleotide sequence ID" value="NZ_MRZU01000003.1"/>
</dbReference>
<dbReference type="EMBL" id="MRZU01000003">
    <property type="protein sequence ID" value="OUJ19076.1"/>
    <property type="molecule type" value="Genomic_DNA"/>
</dbReference>
<proteinExistence type="predicted"/>
<organism evidence="3 4">
    <name type="scientific">Methanonatronarchaeum thermophilum</name>
    <dbReference type="NCBI Taxonomy" id="1927129"/>
    <lineage>
        <taxon>Archaea</taxon>
        <taxon>Methanobacteriati</taxon>
        <taxon>Methanobacteriota</taxon>
        <taxon>Methanonatronarchaeia</taxon>
        <taxon>Methanonatronarchaeales</taxon>
        <taxon>Methanonatronarchaeaceae</taxon>
        <taxon>Methanonatronarchaeum</taxon>
    </lineage>
</organism>
<evidence type="ECO:0000313" key="4">
    <source>
        <dbReference type="Proteomes" id="UP000195137"/>
    </source>
</evidence>
<dbReference type="Gene3D" id="3.90.820.10">
    <property type="entry name" value="Structural Genomics, Unknown Function 30-nov-00 1gh9 Mol_id"/>
    <property type="match status" value="1"/>
</dbReference>
<dbReference type="Pfam" id="PF09082">
    <property type="entry name" value="DUF1922"/>
    <property type="match status" value="1"/>
</dbReference>
<protein>
    <submittedName>
        <fullName evidence="3">Zinc finger protein</fullName>
    </submittedName>
</protein>
<name>A0A1Y3GI47_9EURY</name>
<gene>
    <name evidence="3" type="ORF">AMET1_0728</name>
</gene>
<dbReference type="InterPro" id="IPR015166">
    <property type="entry name" value="DUF1922"/>
</dbReference>
<feature type="compositionally biased region" description="Basic residues" evidence="1">
    <location>
        <begin position="62"/>
        <end position="72"/>
    </location>
</feature>
<evidence type="ECO:0000313" key="3">
    <source>
        <dbReference type="EMBL" id="OUJ19076.1"/>
    </source>
</evidence>
<feature type="region of interest" description="Disordered" evidence="1">
    <location>
        <begin position="42"/>
        <end position="72"/>
    </location>
</feature>
<feature type="domain" description="DUF1922" evidence="2">
    <location>
        <begin position="5"/>
        <end position="60"/>
    </location>
</feature>
<evidence type="ECO:0000259" key="2">
    <source>
        <dbReference type="Pfam" id="PF09082"/>
    </source>
</evidence>
<dbReference type="OrthoDB" id="35104at2157"/>
<dbReference type="InterPro" id="IPR036304">
    <property type="entry name" value="MTH1184"/>
</dbReference>
<dbReference type="AlphaFoldDB" id="A0A1Y3GI47"/>
<feature type="compositionally biased region" description="Basic and acidic residues" evidence="1">
    <location>
        <begin position="42"/>
        <end position="61"/>
    </location>
</feature>
<keyword evidence="4" id="KW-1185">Reference proteome</keyword>
<comment type="caution">
    <text evidence="3">The sequence shown here is derived from an EMBL/GenBank/DDBJ whole genome shotgun (WGS) entry which is preliminary data.</text>
</comment>
<reference evidence="3 4" key="1">
    <citation type="submission" date="2016-12" db="EMBL/GenBank/DDBJ databases">
        <title>Discovery of methanogenic haloarchaea.</title>
        <authorList>
            <person name="Sorokin D.Y."/>
            <person name="Makarova K.S."/>
            <person name="Abbas B."/>
            <person name="Ferrer M."/>
            <person name="Golyshin P.N."/>
        </authorList>
    </citation>
    <scope>NUCLEOTIDE SEQUENCE [LARGE SCALE GENOMIC DNA]</scope>
    <source>
        <strain evidence="3">AMET1</strain>
    </source>
</reference>
<evidence type="ECO:0000256" key="1">
    <source>
        <dbReference type="SAM" id="MobiDB-lite"/>
    </source>
</evidence>
<sequence>MTKKYIVFQCPECGRYLYTEKQHKTRECPCGKRVKIKKSKKIGETKNHREARQVVRKLQKEKSKKHGFFKYK</sequence>